<dbReference type="RefSeq" id="WP_369779358.1">
    <property type="nucleotide sequence ID" value="NZ_CP165727.1"/>
</dbReference>
<keyword evidence="2" id="KW-1133">Transmembrane helix</keyword>
<accession>A0AB39YG99</accession>
<feature type="compositionally biased region" description="Pro residues" evidence="1">
    <location>
        <begin position="38"/>
        <end position="62"/>
    </location>
</feature>
<evidence type="ECO:0000256" key="2">
    <source>
        <dbReference type="SAM" id="Phobius"/>
    </source>
</evidence>
<feature type="compositionally biased region" description="Low complexity" evidence="1">
    <location>
        <begin position="396"/>
        <end position="417"/>
    </location>
</feature>
<dbReference type="Pfam" id="PF20568">
    <property type="entry name" value="DUF6777"/>
    <property type="match status" value="1"/>
</dbReference>
<feature type="domain" description="DUF6777" evidence="3">
    <location>
        <begin position="149"/>
        <end position="311"/>
    </location>
</feature>
<feature type="compositionally biased region" description="Pro residues" evidence="1">
    <location>
        <begin position="125"/>
        <end position="136"/>
    </location>
</feature>
<organism evidence="4">
    <name type="scientific">Streptomyces sp. R33</name>
    <dbReference type="NCBI Taxonomy" id="3238629"/>
    <lineage>
        <taxon>Bacteria</taxon>
        <taxon>Bacillati</taxon>
        <taxon>Actinomycetota</taxon>
        <taxon>Actinomycetes</taxon>
        <taxon>Kitasatosporales</taxon>
        <taxon>Streptomycetaceae</taxon>
        <taxon>Streptomyces</taxon>
    </lineage>
</organism>
<keyword evidence="2" id="KW-0472">Membrane</keyword>
<feature type="region of interest" description="Disordered" evidence="1">
    <location>
        <begin position="308"/>
        <end position="480"/>
    </location>
</feature>
<evidence type="ECO:0000313" key="4">
    <source>
        <dbReference type="EMBL" id="XDV67552.1"/>
    </source>
</evidence>
<name>A0AB39YG99_9ACTN</name>
<feature type="region of interest" description="Disordered" evidence="1">
    <location>
        <begin position="1"/>
        <end position="66"/>
    </location>
</feature>
<feature type="region of interest" description="Disordered" evidence="1">
    <location>
        <begin position="105"/>
        <end position="143"/>
    </location>
</feature>
<feature type="transmembrane region" description="Helical" evidence="2">
    <location>
        <begin position="72"/>
        <end position="89"/>
    </location>
</feature>
<feature type="compositionally biased region" description="Pro residues" evidence="1">
    <location>
        <begin position="418"/>
        <end position="439"/>
    </location>
</feature>
<proteinExistence type="predicted"/>
<evidence type="ECO:0000259" key="3">
    <source>
        <dbReference type="Pfam" id="PF20568"/>
    </source>
</evidence>
<reference evidence="4" key="1">
    <citation type="submission" date="2024-08" db="EMBL/GenBank/DDBJ databases">
        <authorList>
            <person name="Yu S.T."/>
        </authorList>
    </citation>
    <scope>NUCLEOTIDE SEQUENCE</scope>
    <source>
        <strain evidence="4">R33</strain>
    </source>
</reference>
<dbReference type="AlphaFoldDB" id="A0AB39YG99"/>
<evidence type="ECO:0000256" key="1">
    <source>
        <dbReference type="SAM" id="MobiDB-lite"/>
    </source>
</evidence>
<feature type="compositionally biased region" description="Polar residues" evidence="1">
    <location>
        <begin position="342"/>
        <end position="353"/>
    </location>
</feature>
<keyword evidence="2" id="KW-0812">Transmembrane</keyword>
<dbReference type="EMBL" id="CP165727">
    <property type="protein sequence ID" value="XDV67552.1"/>
    <property type="molecule type" value="Genomic_DNA"/>
</dbReference>
<feature type="compositionally biased region" description="Pro residues" evidence="1">
    <location>
        <begin position="321"/>
        <end position="336"/>
    </location>
</feature>
<dbReference type="InterPro" id="IPR046704">
    <property type="entry name" value="DUF6777"/>
</dbReference>
<protein>
    <submittedName>
        <fullName evidence="4">DUF6777 domain-containing protein</fullName>
    </submittedName>
</protein>
<sequence>MTTQPSGREPQEPTQSIHPSAERPAGPPSGPLSGGREGPPPPPPPAPPGGTPPGPPSGPPSRVPWWRSRPRLATALVALAAAVALAVVLTRPGGAPSAGGEVFLQPAAATGPDPFTESTAAKDASPPPQTAKPPARPQSAAPTGAIVTRSISGSAPGLYGGTKATASCDVEKQIGALTAQPAKNSAFASALGIPPATVPGYLRSLTPVQLGMDTRVTNHGYRDGKATSYQAVLQAGTAVLVDARGVPRVRCACGNPLGSPVALKANPKRSGQPWSSYEPKNVVVVAPSVTVVRKFVIYDRHDRHWFERDRGDHHGKRDKPVPPPVVPKPPITPVQPSPSVTKASPSPAGSPTKSGRPPESPSKPESTAPSEPASRAPLRPEPPTPPLTPTPPPTPESEAPPASLTPPVSKPASAPASSKPPAPPPSSSEPPSPAPPSPVAPELRQRSKPPGPDPDETPRAGTPTPPPTTERHGTDGDAGN</sequence>
<gene>
    <name evidence="4" type="ORF">AB5J51_33830</name>
</gene>
<feature type="compositionally biased region" description="Pro residues" evidence="1">
    <location>
        <begin position="379"/>
        <end position="395"/>
    </location>
</feature>
<feature type="compositionally biased region" description="Polar residues" evidence="1">
    <location>
        <begin position="1"/>
        <end position="18"/>
    </location>
</feature>
<feature type="compositionally biased region" description="Basic and acidic residues" evidence="1">
    <location>
        <begin position="469"/>
        <end position="480"/>
    </location>
</feature>